<evidence type="ECO:0000256" key="5">
    <source>
        <dbReference type="ARBA" id="ARBA00022989"/>
    </source>
</evidence>
<evidence type="ECO:0000259" key="8">
    <source>
        <dbReference type="PROSITE" id="PS50125"/>
    </source>
</evidence>
<evidence type="ECO:0000256" key="1">
    <source>
        <dbReference type="ARBA" id="ARBA00004196"/>
    </source>
</evidence>
<comment type="subcellular location">
    <subcellularLocation>
        <location evidence="1">Cell envelope</location>
    </subcellularLocation>
</comment>
<evidence type="ECO:0000256" key="4">
    <source>
        <dbReference type="ARBA" id="ARBA00022692"/>
    </source>
</evidence>
<feature type="transmembrane region" description="Helical" evidence="7">
    <location>
        <begin position="322"/>
        <end position="341"/>
    </location>
</feature>
<keyword evidence="3" id="KW-1003">Cell membrane</keyword>
<dbReference type="InterPro" id="IPR050697">
    <property type="entry name" value="Adenylyl/Guanylyl_Cyclase_3/4"/>
</dbReference>
<dbReference type="Pfam" id="PF00211">
    <property type="entry name" value="Guanylate_cyc"/>
    <property type="match status" value="1"/>
</dbReference>
<evidence type="ECO:0000256" key="2">
    <source>
        <dbReference type="ARBA" id="ARBA00005381"/>
    </source>
</evidence>
<evidence type="ECO:0000256" key="3">
    <source>
        <dbReference type="ARBA" id="ARBA00022475"/>
    </source>
</evidence>
<sequence length="660" mass="70300">MRATASRARSLGATLAGALVALALVWAASFTRPWHALEYKTFDFLTALAAPLRATQPVVILAIDEPTFQELGRPWPFPRSLHAQLLQRLQADGARAIGFDVVFADPTAEAEDAALERAIAQAGPVVLAAAREKVDSGNAVLWTDVPPLRRFVQAGALPGDAVVEPDEDFVVRRASTPPDSLAMQLARQARQRQGAGAAELAPLELIAYRGPRGTFDTRSYYQAVLPGLLPPGFFKDKIVLVGRSALTATELQAAQADLFNAPFAAVGGERLFPGVELQATQVDNLLAPERLRAAPEGWSVALVAGLLCALVWAGWRWHPGAAAALAGGLTLGTGLLSWALFTGPRLWLPPLAPMAAAVAMYGATALVGYARARRRARQTRAMFAQYVPPEVVSRLVAQPELLRLGGESREVTLMFTDLANFTTLSEQLSAEQTVEVLTGYFNAMTPIIHRTGGTVDKFIGDAVMAFWGAPLDDPEHAAHAVEAAIAMQQAMERLVADLRARGLPAIHMRIGLHSGRVVVGNVGSDQRFSYTAIGDAVNLAARLEGANKAFGTGILLSQATAGRLPARGGLRALDDVIVKGKTEPVRVYTPCADAALCTLSAEALDAFAARRWDDAESRLRALLLALPGDPAAGRLLRRLSEARALPADAPWSPAEALDKL</sequence>
<dbReference type="GO" id="GO:0006171">
    <property type="term" value="P:cAMP biosynthetic process"/>
    <property type="evidence" value="ECO:0007669"/>
    <property type="project" value="TreeGrafter"/>
</dbReference>
<dbReference type="Gene3D" id="3.30.70.1230">
    <property type="entry name" value="Nucleotide cyclase"/>
    <property type="match status" value="1"/>
</dbReference>
<dbReference type="GO" id="GO:0030313">
    <property type="term" value="C:cell envelope"/>
    <property type="evidence" value="ECO:0007669"/>
    <property type="project" value="UniProtKB-SubCell"/>
</dbReference>
<dbReference type="PROSITE" id="PS50125">
    <property type="entry name" value="GUANYLATE_CYCLASE_2"/>
    <property type="match status" value="1"/>
</dbReference>
<keyword evidence="4 7" id="KW-0812">Transmembrane</keyword>
<evidence type="ECO:0000256" key="7">
    <source>
        <dbReference type="SAM" id="Phobius"/>
    </source>
</evidence>
<protein>
    <submittedName>
        <fullName evidence="9">Adenylate/guanylate cyclase domain-containing protein</fullName>
    </submittedName>
</protein>
<dbReference type="RefSeq" id="WP_187735628.1">
    <property type="nucleotide sequence ID" value="NZ_CP060790.1"/>
</dbReference>
<dbReference type="SMART" id="SM01080">
    <property type="entry name" value="CHASE2"/>
    <property type="match status" value="1"/>
</dbReference>
<feature type="transmembrane region" description="Helical" evidence="7">
    <location>
        <begin position="347"/>
        <end position="370"/>
    </location>
</feature>
<dbReference type="SUPFAM" id="SSF55073">
    <property type="entry name" value="Nucleotide cyclase"/>
    <property type="match status" value="1"/>
</dbReference>
<name>A0A7H0HDM5_9BURK</name>
<accession>A0A7H0HDM5</accession>
<dbReference type="GO" id="GO:0035556">
    <property type="term" value="P:intracellular signal transduction"/>
    <property type="evidence" value="ECO:0007669"/>
    <property type="project" value="InterPro"/>
</dbReference>
<comment type="similarity">
    <text evidence="2">Belongs to the adenylyl cyclase class-3 family.</text>
</comment>
<dbReference type="AlphaFoldDB" id="A0A7H0HDM5"/>
<dbReference type="Pfam" id="PF05226">
    <property type="entry name" value="CHASE2"/>
    <property type="match status" value="1"/>
</dbReference>
<reference evidence="9 10" key="1">
    <citation type="submission" date="2020-08" db="EMBL/GenBank/DDBJ databases">
        <title>Genome sequence of Acidovorax monticola KACC 19171T.</title>
        <authorList>
            <person name="Hyun D.-W."/>
            <person name="Bae J.-W."/>
        </authorList>
    </citation>
    <scope>NUCLEOTIDE SEQUENCE [LARGE SCALE GENOMIC DNA]</scope>
    <source>
        <strain evidence="9 10">KACC 19171</strain>
    </source>
</reference>
<evidence type="ECO:0000313" key="10">
    <source>
        <dbReference type="Proteomes" id="UP000516057"/>
    </source>
</evidence>
<dbReference type="FunFam" id="3.30.70.1230:FF:000016">
    <property type="entry name" value="Adenylate/guanylate cyclase domain-containing protein"/>
    <property type="match status" value="1"/>
</dbReference>
<dbReference type="InterPro" id="IPR029787">
    <property type="entry name" value="Nucleotide_cyclase"/>
</dbReference>
<dbReference type="PANTHER" id="PTHR43081:SF1">
    <property type="entry name" value="ADENYLATE CYCLASE, TERMINAL-DIFFERENTIATION SPECIFIC"/>
    <property type="match status" value="1"/>
</dbReference>
<keyword evidence="6 7" id="KW-0472">Membrane</keyword>
<organism evidence="9 10">
    <name type="scientific">Paenacidovorax monticola</name>
    <dbReference type="NCBI Taxonomy" id="1926868"/>
    <lineage>
        <taxon>Bacteria</taxon>
        <taxon>Pseudomonadati</taxon>
        <taxon>Pseudomonadota</taxon>
        <taxon>Betaproteobacteria</taxon>
        <taxon>Burkholderiales</taxon>
        <taxon>Comamonadaceae</taxon>
        <taxon>Paenacidovorax</taxon>
    </lineage>
</organism>
<dbReference type="InterPro" id="IPR007890">
    <property type="entry name" value="CHASE2"/>
</dbReference>
<keyword evidence="5 7" id="KW-1133">Transmembrane helix</keyword>
<keyword evidence="10" id="KW-1185">Reference proteome</keyword>
<evidence type="ECO:0000256" key="6">
    <source>
        <dbReference type="ARBA" id="ARBA00023136"/>
    </source>
</evidence>
<dbReference type="GO" id="GO:0004016">
    <property type="term" value="F:adenylate cyclase activity"/>
    <property type="evidence" value="ECO:0007669"/>
    <property type="project" value="UniProtKB-ARBA"/>
</dbReference>
<feature type="domain" description="Guanylate cyclase" evidence="8">
    <location>
        <begin position="412"/>
        <end position="544"/>
    </location>
</feature>
<evidence type="ECO:0000313" key="9">
    <source>
        <dbReference type="EMBL" id="QNP58641.1"/>
    </source>
</evidence>
<dbReference type="SMART" id="SM00044">
    <property type="entry name" value="CYCc"/>
    <property type="match status" value="1"/>
</dbReference>
<feature type="transmembrane region" description="Helical" evidence="7">
    <location>
        <begin position="297"/>
        <end position="315"/>
    </location>
</feature>
<dbReference type="CDD" id="cd07302">
    <property type="entry name" value="CHD"/>
    <property type="match status" value="1"/>
</dbReference>
<dbReference type="KEGG" id="amon:H9L24_16885"/>
<dbReference type="EMBL" id="CP060790">
    <property type="protein sequence ID" value="QNP58641.1"/>
    <property type="molecule type" value="Genomic_DNA"/>
</dbReference>
<gene>
    <name evidence="9" type="ORF">H9L24_16885</name>
</gene>
<dbReference type="Proteomes" id="UP000516057">
    <property type="component" value="Chromosome"/>
</dbReference>
<dbReference type="InterPro" id="IPR001054">
    <property type="entry name" value="A/G_cyclase"/>
</dbReference>
<dbReference type="PANTHER" id="PTHR43081">
    <property type="entry name" value="ADENYLATE CYCLASE, TERMINAL-DIFFERENTIATION SPECIFIC-RELATED"/>
    <property type="match status" value="1"/>
</dbReference>
<proteinExistence type="inferred from homology"/>